<keyword evidence="2 4" id="KW-0863">Zinc-finger</keyword>
<dbReference type="Pfam" id="PF01428">
    <property type="entry name" value="zf-AN1"/>
    <property type="match status" value="2"/>
</dbReference>
<dbReference type="GO" id="GO:0005737">
    <property type="term" value="C:cytoplasm"/>
    <property type="evidence" value="ECO:0007669"/>
    <property type="project" value="TreeGrafter"/>
</dbReference>
<dbReference type="Proteomes" id="UP000242180">
    <property type="component" value="Unassembled WGS sequence"/>
</dbReference>
<feature type="compositionally biased region" description="Basic and acidic residues" evidence="5">
    <location>
        <begin position="145"/>
        <end position="162"/>
    </location>
</feature>
<reference evidence="7 8" key="1">
    <citation type="submission" date="2016-07" db="EMBL/GenBank/DDBJ databases">
        <title>Pervasive Adenine N6-methylation of Active Genes in Fungi.</title>
        <authorList>
            <consortium name="DOE Joint Genome Institute"/>
            <person name="Mondo S.J."/>
            <person name="Dannebaum R.O."/>
            <person name="Kuo R.C."/>
            <person name="Labutti K."/>
            <person name="Haridas S."/>
            <person name="Kuo A."/>
            <person name="Salamov A."/>
            <person name="Ahrendt S.R."/>
            <person name="Lipzen A."/>
            <person name="Sullivan W."/>
            <person name="Andreopoulos W.B."/>
            <person name="Clum A."/>
            <person name="Lindquist E."/>
            <person name="Daum C."/>
            <person name="Ramamoorthy G.K."/>
            <person name="Gryganskyi A."/>
            <person name="Culley D."/>
            <person name="Magnuson J.K."/>
            <person name="James T.Y."/>
            <person name="O'Malley M.A."/>
            <person name="Stajich J.E."/>
            <person name="Spatafora J.W."/>
            <person name="Visel A."/>
            <person name="Grigoriev I.V."/>
        </authorList>
    </citation>
    <scope>NUCLEOTIDE SEQUENCE [LARGE SCALE GENOMIC DNA]</scope>
    <source>
        <strain evidence="7 8">NRRL 2496</strain>
    </source>
</reference>
<evidence type="ECO:0000256" key="1">
    <source>
        <dbReference type="ARBA" id="ARBA00022723"/>
    </source>
</evidence>
<feature type="compositionally biased region" description="Polar residues" evidence="5">
    <location>
        <begin position="166"/>
        <end position="175"/>
    </location>
</feature>
<dbReference type="SMART" id="SM00154">
    <property type="entry name" value="ZnF_AN1"/>
    <property type="match status" value="2"/>
</dbReference>
<organism evidence="7 8">
    <name type="scientific">Syncephalastrum racemosum</name>
    <name type="common">Filamentous fungus</name>
    <dbReference type="NCBI Taxonomy" id="13706"/>
    <lineage>
        <taxon>Eukaryota</taxon>
        <taxon>Fungi</taxon>
        <taxon>Fungi incertae sedis</taxon>
        <taxon>Mucoromycota</taxon>
        <taxon>Mucoromycotina</taxon>
        <taxon>Mucoromycetes</taxon>
        <taxon>Mucorales</taxon>
        <taxon>Syncephalastraceae</taxon>
        <taxon>Syncephalastrum</taxon>
    </lineage>
</organism>
<keyword evidence="8" id="KW-1185">Reference proteome</keyword>
<dbReference type="InterPro" id="IPR035896">
    <property type="entry name" value="AN1-like_Znf"/>
</dbReference>
<dbReference type="GO" id="GO:0008270">
    <property type="term" value="F:zinc ion binding"/>
    <property type="evidence" value="ECO:0007669"/>
    <property type="project" value="UniProtKB-KW"/>
</dbReference>
<dbReference type="InParanoid" id="A0A1X2H2D8"/>
<name>A0A1X2H2D8_SYNRA</name>
<keyword evidence="1" id="KW-0479">Metal-binding</keyword>
<evidence type="ECO:0000256" key="4">
    <source>
        <dbReference type="PROSITE-ProRule" id="PRU00449"/>
    </source>
</evidence>
<dbReference type="STRING" id="13706.A0A1X2H2D8"/>
<evidence type="ECO:0000256" key="5">
    <source>
        <dbReference type="SAM" id="MobiDB-lite"/>
    </source>
</evidence>
<dbReference type="Gene3D" id="4.10.1110.10">
    <property type="entry name" value="AN1-like Zinc finger"/>
    <property type="match status" value="2"/>
</dbReference>
<feature type="region of interest" description="Disordered" evidence="5">
    <location>
        <begin position="139"/>
        <end position="186"/>
    </location>
</feature>
<dbReference type="OMA" id="LPIKCRC"/>
<dbReference type="PANTHER" id="PTHR14677">
    <property type="entry name" value="ARSENITE INDUCUBLE RNA ASSOCIATED PROTEIN AIP-1-RELATED"/>
    <property type="match status" value="1"/>
</dbReference>
<protein>
    <recommendedName>
        <fullName evidence="6">AN1-type domain-containing protein</fullName>
    </recommendedName>
</protein>
<dbReference type="Pfam" id="PF25327">
    <property type="entry name" value="UBL_ZFAND1"/>
    <property type="match status" value="1"/>
</dbReference>
<proteinExistence type="predicted"/>
<dbReference type="PROSITE" id="PS51039">
    <property type="entry name" value="ZF_AN1"/>
    <property type="match status" value="2"/>
</dbReference>
<dbReference type="AlphaFoldDB" id="A0A1X2H2D8"/>
<comment type="caution">
    <text evidence="7">The sequence shown here is derived from an EMBL/GenBank/DDBJ whole genome shotgun (WGS) entry which is preliminary data.</text>
</comment>
<dbReference type="OrthoDB" id="431929at2759"/>
<dbReference type="PANTHER" id="PTHR14677:SF20">
    <property type="entry name" value="ZINC FINGER AN1-TYPE CONTAINING 2A-RELATED"/>
    <property type="match status" value="1"/>
</dbReference>
<gene>
    <name evidence="7" type="ORF">BCR43DRAFT_497555</name>
</gene>
<dbReference type="SUPFAM" id="SSF118310">
    <property type="entry name" value="AN1-like Zinc finger"/>
    <property type="match status" value="2"/>
</dbReference>
<evidence type="ECO:0000313" key="8">
    <source>
        <dbReference type="Proteomes" id="UP000242180"/>
    </source>
</evidence>
<evidence type="ECO:0000256" key="3">
    <source>
        <dbReference type="ARBA" id="ARBA00022833"/>
    </source>
</evidence>
<dbReference type="InterPro" id="IPR000058">
    <property type="entry name" value="Znf_AN1"/>
</dbReference>
<sequence length="290" mass="32605">MELPDVGKHCASAECRTLDFLPFVCPSCQKTFCRDHRLASQHACADWTRDSQLGQCQECLQFVQSPRAKNGLFAWSPTETLSRHQASACKEYIFSTTSTPKPSCALPNCTELKHKAVQPVICPECHQPFCLLHRHASDHQCPGLHKPDPKEERRRAAQEKLHKTMPNISKPTSPAKTARPKPSKKVQEMKMKMSAKPLHTVPLAARLYLYAVWEAREEPVYCSKDIRVGQLLDMLATRCGVTNDNHRLPDNDPKRLTLCKEDQVLDPAAVVHTVLENVDVVTLKRNASPA</sequence>
<dbReference type="EMBL" id="MCGN01000010">
    <property type="protein sequence ID" value="ORY91962.1"/>
    <property type="molecule type" value="Genomic_DNA"/>
</dbReference>
<feature type="domain" description="AN1-type" evidence="6">
    <location>
        <begin position="4"/>
        <end position="52"/>
    </location>
</feature>
<feature type="domain" description="AN1-type" evidence="6">
    <location>
        <begin position="98"/>
        <end position="149"/>
    </location>
</feature>
<evidence type="ECO:0000313" key="7">
    <source>
        <dbReference type="EMBL" id="ORY91962.1"/>
    </source>
</evidence>
<evidence type="ECO:0000259" key="6">
    <source>
        <dbReference type="PROSITE" id="PS51039"/>
    </source>
</evidence>
<keyword evidence="3" id="KW-0862">Zinc</keyword>
<dbReference type="InterPro" id="IPR057358">
    <property type="entry name" value="UBL_ZFAND1-like"/>
</dbReference>
<evidence type="ECO:0000256" key="2">
    <source>
        <dbReference type="ARBA" id="ARBA00022771"/>
    </source>
</evidence>
<accession>A0A1X2H2D8</accession>